<evidence type="ECO:0000313" key="1">
    <source>
        <dbReference type="EMBL" id="AVQ11680.1"/>
    </source>
</evidence>
<name>A0A2P1QRZ6_9LEPT</name>
<dbReference type="Proteomes" id="UP000033961">
    <property type="component" value="Chromosome I"/>
</dbReference>
<accession>A0A2P1QRZ6</accession>
<evidence type="ECO:0000313" key="2">
    <source>
        <dbReference type="Proteomes" id="UP000033961"/>
    </source>
</evidence>
<proteinExistence type="predicted"/>
<dbReference type="AlphaFoldDB" id="A0A2P1QRZ6"/>
<organism evidence="1 2">
    <name type="scientific">Leptospira santarosai</name>
    <dbReference type="NCBI Taxonomy" id="28183"/>
    <lineage>
        <taxon>Bacteria</taxon>
        <taxon>Pseudomonadati</taxon>
        <taxon>Spirochaetota</taxon>
        <taxon>Spirochaetia</taxon>
        <taxon>Leptospirales</taxon>
        <taxon>Leptospiraceae</taxon>
        <taxon>Leptospira</taxon>
    </lineage>
</organism>
<protein>
    <submittedName>
        <fullName evidence="1">RIP metalloprotease RseP</fullName>
    </submittedName>
</protein>
<dbReference type="GO" id="GO:0006508">
    <property type="term" value="P:proteolysis"/>
    <property type="evidence" value="ECO:0007669"/>
    <property type="project" value="UniProtKB-KW"/>
</dbReference>
<keyword evidence="1" id="KW-0645">Protease</keyword>
<keyword evidence="1" id="KW-0482">Metalloprotease</keyword>
<keyword evidence="1" id="KW-0378">Hydrolase</keyword>
<sequence>MNVHLEGNRYEKIENVTTEIRTESGNQFKAMVTYRFDGLGKTSEYCRIMLTYIKVRSK</sequence>
<dbReference type="GO" id="GO:0008237">
    <property type="term" value="F:metallopeptidase activity"/>
    <property type="evidence" value="ECO:0007669"/>
    <property type="project" value="UniProtKB-KW"/>
</dbReference>
<reference evidence="1 2" key="1">
    <citation type="journal article" date="2015" name="Genome Announc.">
        <title>Draft Genome Sequences of Leptospira santarosai Strains U160, U164, and U233, Isolated from Asymptomatic Cattle.</title>
        <authorList>
            <person name="Kremer F.S."/>
            <person name="Eslabao M.R."/>
            <person name="Provisor M."/>
            <person name="Woloski R.D."/>
            <person name="Ramires O.V."/>
            <person name="Moreno L.Z."/>
            <person name="Moreno A.M."/>
            <person name="Hamond C."/>
            <person name="Lilenbaum W."/>
            <person name="Dellagostin O.A."/>
        </authorList>
    </citation>
    <scope>NUCLEOTIDE SEQUENCE [LARGE SCALE GENOMIC DNA]</scope>
    <source>
        <strain evidence="1 2">U160</strain>
    </source>
</reference>
<dbReference type="EMBL" id="CP027843">
    <property type="protein sequence ID" value="AVQ11680.1"/>
    <property type="molecule type" value="Genomic_DNA"/>
</dbReference>
<gene>
    <name evidence="1" type="ORF">XB16_1348</name>
</gene>